<dbReference type="SUPFAM" id="SSF47598">
    <property type="entry name" value="Ribbon-helix-helix"/>
    <property type="match status" value="1"/>
</dbReference>
<reference evidence="1 2" key="1">
    <citation type="submission" date="2016-11" db="EMBL/GenBank/DDBJ databases">
        <authorList>
            <person name="Jaros S."/>
            <person name="Januszkiewicz K."/>
            <person name="Wedrychowicz H."/>
        </authorList>
    </citation>
    <scope>NUCLEOTIDE SEQUENCE [LARGE SCALE GENOMIC DNA]</scope>
    <source>
        <strain evidence="1 2">DSM 9297</strain>
    </source>
</reference>
<gene>
    <name evidence="1" type="ORF">SAMN05443636_0387</name>
</gene>
<evidence type="ECO:0000313" key="1">
    <source>
        <dbReference type="EMBL" id="SHG48209.1"/>
    </source>
</evidence>
<keyword evidence="2" id="KW-1185">Reference proteome</keyword>
<dbReference type="AlphaFoldDB" id="A0A1M5K6U5"/>
<dbReference type="Proteomes" id="UP000184357">
    <property type="component" value="Unassembled WGS sequence"/>
</dbReference>
<dbReference type="InterPro" id="IPR010985">
    <property type="entry name" value="Ribbon_hlx_hlx"/>
</dbReference>
<evidence type="ECO:0000313" key="2">
    <source>
        <dbReference type="Proteomes" id="UP000184357"/>
    </source>
</evidence>
<dbReference type="Pfam" id="PF23434">
    <property type="entry name" value="DUF7120"/>
    <property type="match status" value="1"/>
</dbReference>
<dbReference type="RefSeq" id="WP_073306704.1">
    <property type="nucleotide sequence ID" value="NZ_FQWV01000001.1"/>
</dbReference>
<organism evidence="1 2">
    <name type="scientific">Halobaculum gomorrense</name>
    <dbReference type="NCBI Taxonomy" id="43928"/>
    <lineage>
        <taxon>Archaea</taxon>
        <taxon>Methanobacteriati</taxon>
        <taxon>Methanobacteriota</taxon>
        <taxon>Stenosarchaea group</taxon>
        <taxon>Halobacteria</taxon>
        <taxon>Halobacteriales</taxon>
        <taxon>Haloferacaceae</taxon>
        <taxon>Halobaculum</taxon>
    </lineage>
</organism>
<protein>
    <recommendedName>
        <fullName evidence="3">CopG family transcriptional regulator</fullName>
    </recommendedName>
</protein>
<evidence type="ECO:0008006" key="3">
    <source>
        <dbReference type="Google" id="ProtNLM"/>
    </source>
</evidence>
<sequence length="83" mass="9270">MTKIEVDLPDRIDSEISRLAEQGEFLNRNEAIEDFLTRGLQAYDVEEDGTTEGEADGDLFTDAIDEQQDPAALDDDMGDEPTF</sequence>
<name>A0A1M5K6U5_9EURY</name>
<dbReference type="InterPro" id="IPR055544">
    <property type="entry name" value="DUF7120"/>
</dbReference>
<accession>A0A1M5K6U5</accession>
<dbReference type="EMBL" id="FQWV01000001">
    <property type="protein sequence ID" value="SHG48209.1"/>
    <property type="molecule type" value="Genomic_DNA"/>
</dbReference>
<proteinExistence type="predicted"/>
<dbReference type="OrthoDB" id="298109at2157"/>
<dbReference type="GO" id="GO:0006355">
    <property type="term" value="P:regulation of DNA-templated transcription"/>
    <property type="evidence" value="ECO:0007669"/>
    <property type="project" value="InterPro"/>
</dbReference>